<gene>
    <name evidence="5" type="ORF">NLU13_6193</name>
</gene>
<feature type="signal peptide" evidence="4">
    <location>
        <begin position="1"/>
        <end position="19"/>
    </location>
</feature>
<dbReference type="InterPro" id="IPR000560">
    <property type="entry name" value="His_Pase_clade-2"/>
</dbReference>
<dbReference type="PANTHER" id="PTHR11567:SF127">
    <property type="entry name" value="HISTIDINE ACID PHOSPHATASE"/>
    <property type="match status" value="1"/>
</dbReference>
<keyword evidence="3" id="KW-1133">Transmembrane helix</keyword>
<dbReference type="Proteomes" id="UP001175261">
    <property type="component" value="Unassembled WGS sequence"/>
</dbReference>
<name>A0AA39L6H4_SARSR</name>
<feature type="compositionally biased region" description="Basic and acidic residues" evidence="2">
    <location>
        <begin position="512"/>
        <end position="522"/>
    </location>
</feature>
<comment type="caution">
    <text evidence="5">The sequence shown here is derived from an EMBL/GenBank/DDBJ whole genome shotgun (WGS) entry which is preliminary data.</text>
</comment>
<evidence type="ECO:0000313" key="6">
    <source>
        <dbReference type="Proteomes" id="UP001175261"/>
    </source>
</evidence>
<comment type="similarity">
    <text evidence="1">Belongs to the histidine acid phosphatase family.</text>
</comment>
<keyword evidence="6" id="KW-1185">Reference proteome</keyword>
<feature type="region of interest" description="Disordered" evidence="2">
    <location>
        <begin position="503"/>
        <end position="527"/>
    </location>
</feature>
<keyword evidence="3" id="KW-0472">Membrane</keyword>
<keyword evidence="4" id="KW-0732">Signal</keyword>
<evidence type="ECO:0000313" key="5">
    <source>
        <dbReference type="EMBL" id="KAK0386356.1"/>
    </source>
</evidence>
<proteinExistence type="inferred from homology"/>
<dbReference type="InterPro" id="IPR050645">
    <property type="entry name" value="Histidine_acid_phosphatase"/>
</dbReference>
<dbReference type="GO" id="GO:0016791">
    <property type="term" value="F:phosphatase activity"/>
    <property type="evidence" value="ECO:0007669"/>
    <property type="project" value="TreeGrafter"/>
</dbReference>
<dbReference type="Gene3D" id="3.40.50.1240">
    <property type="entry name" value="Phosphoglycerate mutase-like"/>
    <property type="match status" value="1"/>
</dbReference>
<dbReference type="Pfam" id="PF00328">
    <property type="entry name" value="His_Phos_2"/>
    <property type="match status" value="1"/>
</dbReference>
<accession>A0AA39L6H4</accession>
<evidence type="ECO:0000256" key="3">
    <source>
        <dbReference type="SAM" id="Phobius"/>
    </source>
</evidence>
<dbReference type="EMBL" id="JAPDFR010000005">
    <property type="protein sequence ID" value="KAK0386356.1"/>
    <property type="molecule type" value="Genomic_DNA"/>
</dbReference>
<evidence type="ECO:0000256" key="1">
    <source>
        <dbReference type="ARBA" id="ARBA00005375"/>
    </source>
</evidence>
<dbReference type="SUPFAM" id="SSF53254">
    <property type="entry name" value="Phosphoglycerate mutase-like"/>
    <property type="match status" value="1"/>
</dbReference>
<sequence length="587" mass="63265">MAPLHWIAVASVLFGGAVAQSERDSAGLQKVWAAVVFINHGETTPLIGPLDTVLTPEGAQQMLRQGTAFRNRYLSVNNKDPGPDAAPMPNIGQGAINNGQITALSQTEEYVVAGATAFFQGLYPANDGAYNNDAGGMDVFRNLPTGENLTDYPLGGYQYARIQTVPSSDIEYAGLQGTSGCQTWRAETAELTTTEELKQSYRGSYQFYQDLFESGPLEGLIDPAEAQFWKAYEIYDLVKYMYTHNSTVFRQMENANDTLALLEANALELETAFTNPPSNKSNEETDVVYTIGGRTLADRVQWQLGQNVDSAMDASKLTVMFGTHMPMMSFFHIAGLKSGEDSSSESFSKLPRPGSAMIFELIGNNEEETTEMPSADSLRVRFLFRDGADEDAEFKAASLFGSSGAEQGIPWTDFSRSMLNIGVSPSAWCGVCQPMSVPWCSAISDSRDSRRNGDDGSSSSGGMSPVVAGVIGAFVTLASTAFLGLALFLIWGFRLRRSEKKGDNAAAGGFKGAERMPDDKDVATSVGGVRHERVGSWELREGPGTPPAFNGAGIVTSDFHRRGESMRGEDDGISVTGARVVNTHEGV</sequence>
<keyword evidence="3" id="KW-0812">Transmembrane</keyword>
<organism evidence="5 6">
    <name type="scientific">Sarocladium strictum</name>
    <name type="common">Black bundle disease fungus</name>
    <name type="synonym">Acremonium strictum</name>
    <dbReference type="NCBI Taxonomy" id="5046"/>
    <lineage>
        <taxon>Eukaryota</taxon>
        <taxon>Fungi</taxon>
        <taxon>Dikarya</taxon>
        <taxon>Ascomycota</taxon>
        <taxon>Pezizomycotina</taxon>
        <taxon>Sordariomycetes</taxon>
        <taxon>Hypocreomycetidae</taxon>
        <taxon>Hypocreales</taxon>
        <taxon>Sarocladiaceae</taxon>
        <taxon>Sarocladium</taxon>
    </lineage>
</organism>
<dbReference type="PANTHER" id="PTHR11567">
    <property type="entry name" value="ACID PHOSPHATASE-RELATED"/>
    <property type="match status" value="1"/>
</dbReference>
<dbReference type="AlphaFoldDB" id="A0AA39L6H4"/>
<feature type="chain" id="PRO_5041269298" evidence="4">
    <location>
        <begin position="20"/>
        <end position="587"/>
    </location>
</feature>
<evidence type="ECO:0000256" key="2">
    <source>
        <dbReference type="SAM" id="MobiDB-lite"/>
    </source>
</evidence>
<dbReference type="InterPro" id="IPR029033">
    <property type="entry name" value="His_PPase_superfam"/>
</dbReference>
<reference evidence="5" key="1">
    <citation type="submission" date="2022-10" db="EMBL/GenBank/DDBJ databases">
        <title>Determination and structural analysis of whole genome sequence of Sarocladium strictum F4-1.</title>
        <authorList>
            <person name="Hu L."/>
            <person name="Jiang Y."/>
        </authorList>
    </citation>
    <scope>NUCLEOTIDE SEQUENCE</scope>
    <source>
        <strain evidence="5">F4-1</strain>
    </source>
</reference>
<evidence type="ECO:0000256" key="4">
    <source>
        <dbReference type="SAM" id="SignalP"/>
    </source>
</evidence>
<feature type="transmembrane region" description="Helical" evidence="3">
    <location>
        <begin position="466"/>
        <end position="491"/>
    </location>
</feature>
<protein>
    <submittedName>
        <fullName evidence="5">Uncharacterized protein</fullName>
    </submittedName>
</protein>